<dbReference type="OrthoDB" id="3335961at2"/>
<keyword evidence="3" id="KW-1185">Reference proteome</keyword>
<dbReference type="GO" id="GO:0016740">
    <property type="term" value="F:transferase activity"/>
    <property type="evidence" value="ECO:0007669"/>
    <property type="project" value="UniProtKB-KW"/>
</dbReference>
<dbReference type="Gene3D" id="3.40.50.2000">
    <property type="entry name" value="Glycogen Phosphorylase B"/>
    <property type="match status" value="1"/>
</dbReference>
<name>A0A2T0UD67_9MICO</name>
<dbReference type="InterPro" id="IPR055259">
    <property type="entry name" value="YkvP/CgeB_Glyco_trans-like"/>
</dbReference>
<reference evidence="2 3" key="1">
    <citation type="submission" date="2018-03" db="EMBL/GenBank/DDBJ databases">
        <title>Genomic Encyclopedia of Archaeal and Bacterial Type Strains, Phase II (KMG-II): from individual species to whole genera.</title>
        <authorList>
            <person name="Goeker M."/>
        </authorList>
    </citation>
    <scope>NUCLEOTIDE SEQUENCE [LARGE SCALE GENOMIC DNA]</scope>
    <source>
        <strain evidence="2 3">ATCC BAA-1496</strain>
    </source>
</reference>
<proteinExistence type="predicted"/>
<organism evidence="2 3">
    <name type="scientific">Knoellia remsis</name>
    <dbReference type="NCBI Taxonomy" id="407159"/>
    <lineage>
        <taxon>Bacteria</taxon>
        <taxon>Bacillati</taxon>
        <taxon>Actinomycetota</taxon>
        <taxon>Actinomycetes</taxon>
        <taxon>Micrococcales</taxon>
        <taxon>Intrasporangiaceae</taxon>
        <taxon>Knoellia</taxon>
    </lineage>
</organism>
<dbReference type="Pfam" id="PF13524">
    <property type="entry name" value="Glyco_trans_1_2"/>
    <property type="match status" value="1"/>
</dbReference>
<evidence type="ECO:0000313" key="2">
    <source>
        <dbReference type="EMBL" id="PRY55873.1"/>
    </source>
</evidence>
<dbReference type="RefSeq" id="WP_106298279.1">
    <property type="nucleotide sequence ID" value="NZ_PVTI01000021.1"/>
</dbReference>
<feature type="domain" description="Spore protein YkvP/CgeB glycosyl transferase-like" evidence="1">
    <location>
        <begin position="200"/>
        <end position="341"/>
    </location>
</feature>
<comment type="caution">
    <text evidence="2">The sequence shown here is derived from an EMBL/GenBank/DDBJ whole genome shotgun (WGS) entry which is preliminary data.</text>
</comment>
<dbReference type="AlphaFoldDB" id="A0A2T0UD67"/>
<gene>
    <name evidence="2" type="ORF">BCF74_12150</name>
</gene>
<accession>A0A2T0UD67</accession>
<protein>
    <submittedName>
        <fullName evidence="2">Glycosyltransferase involved in cell wall biosynthesis</fullName>
    </submittedName>
</protein>
<dbReference type="EMBL" id="PVTI01000021">
    <property type="protein sequence ID" value="PRY55873.1"/>
    <property type="molecule type" value="Genomic_DNA"/>
</dbReference>
<keyword evidence="2" id="KW-0808">Transferase</keyword>
<dbReference type="Proteomes" id="UP000237822">
    <property type="component" value="Unassembled WGS sequence"/>
</dbReference>
<dbReference type="SUPFAM" id="SSF53756">
    <property type="entry name" value="UDP-Glycosyltransferase/glycogen phosphorylase"/>
    <property type="match status" value="1"/>
</dbReference>
<evidence type="ECO:0000313" key="3">
    <source>
        <dbReference type="Proteomes" id="UP000237822"/>
    </source>
</evidence>
<evidence type="ECO:0000259" key="1">
    <source>
        <dbReference type="Pfam" id="PF13524"/>
    </source>
</evidence>
<sequence length="356" mass="38505">MSREGHPDVTIVTSGHDVADARLHRLTRALQRRGAAVEVLGLGAEVDAPDGAQVRTWPRGSMVGRGLRGLTMARAARGSVLLALDPDSLIWARAWGRLTGRPVVADVHEDYRRMLEDRAWAQGLLGRGARVVARAAEVVAARADLTLVADEHVPPGRARRRLVVRNEADHELIGPSRPWDEQPRAAYVGDVRASRGLFAMLDALRAAPGWRLDVVGPVAGADQVRVDALLAAEPDLARRISWHGRQPPAQAWAIAHGAWVGFALLEDTPAFRDALPSKLHEYIAAGLVPVVTPLPRQRRLCEEVGGFVVRDGQEAGAVLRRLAAEPELRSRVRSPRAAGTRTSYDVAAEAVLGLVP</sequence>